<dbReference type="RefSeq" id="WP_376982418.1">
    <property type="nucleotide sequence ID" value="NZ_JBHLSV010000023.1"/>
</dbReference>
<comment type="caution">
    <text evidence="2">The sequence shown here is derived from an EMBL/GenBank/DDBJ whole genome shotgun (WGS) entry which is preliminary data.</text>
</comment>
<reference evidence="2 3" key="1">
    <citation type="submission" date="2024-09" db="EMBL/GenBank/DDBJ databases">
        <authorList>
            <person name="Sun Q."/>
            <person name="Mori K."/>
        </authorList>
    </citation>
    <scope>NUCLEOTIDE SEQUENCE [LARGE SCALE GENOMIC DNA]</scope>
    <source>
        <strain evidence="2 3">CICC 10874</strain>
    </source>
</reference>
<organism evidence="2 3">
    <name type="scientific">Brachybacterium hainanense</name>
    <dbReference type="NCBI Taxonomy" id="1541174"/>
    <lineage>
        <taxon>Bacteria</taxon>
        <taxon>Bacillati</taxon>
        <taxon>Actinomycetota</taxon>
        <taxon>Actinomycetes</taxon>
        <taxon>Micrococcales</taxon>
        <taxon>Dermabacteraceae</taxon>
        <taxon>Brachybacterium</taxon>
    </lineage>
</organism>
<accession>A0ABV6REH3</accession>
<evidence type="ECO:0000313" key="2">
    <source>
        <dbReference type="EMBL" id="MFC0675405.1"/>
    </source>
</evidence>
<dbReference type="Proteomes" id="UP001589793">
    <property type="component" value="Unassembled WGS sequence"/>
</dbReference>
<dbReference type="EMBL" id="JBHLSV010000023">
    <property type="protein sequence ID" value="MFC0675405.1"/>
    <property type="molecule type" value="Genomic_DNA"/>
</dbReference>
<evidence type="ECO:0000313" key="3">
    <source>
        <dbReference type="Proteomes" id="UP001589793"/>
    </source>
</evidence>
<proteinExistence type="predicted"/>
<sequence>MTAIDPARLRARHLMAGALLVGALSLTGCQVGTGDIGPDGKSPTGTSAPSSASDGGADAPSEDAVVDEDAAGTGVDLTAVGEPVASAEVPAVVEGDPAATMTVSLHGLRREGKTLVATYSFTVHSETSDTEEWIYDYLGAQGWHPYAIDTVNLNKHEVLGGGEAQTDYQGAKFRPGQTLYAYASFAAPPEDVTTMDVLLVDGAPLASGVPIS</sequence>
<protein>
    <submittedName>
        <fullName evidence="2">Uncharacterized protein</fullName>
    </submittedName>
</protein>
<feature type="compositionally biased region" description="Low complexity" evidence="1">
    <location>
        <begin position="42"/>
        <end position="59"/>
    </location>
</feature>
<feature type="region of interest" description="Disordered" evidence="1">
    <location>
        <begin position="35"/>
        <end position="64"/>
    </location>
</feature>
<gene>
    <name evidence="2" type="ORF">ACFFF6_15675</name>
</gene>
<evidence type="ECO:0000256" key="1">
    <source>
        <dbReference type="SAM" id="MobiDB-lite"/>
    </source>
</evidence>
<keyword evidence="3" id="KW-1185">Reference proteome</keyword>
<name>A0ABV6REH3_9MICO</name>